<dbReference type="PROSITE" id="PS50240">
    <property type="entry name" value="TRYPSIN_DOM"/>
    <property type="match status" value="2"/>
</dbReference>
<keyword evidence="1" id="KW-1015">Disulfide bond</keyword>
<dbReference type="GO" id="GO:0006508">
    <property type="term" value="P:proteolysis"/>
    <property type="evidence" value="ECO:0007669"/>
    <property type="project" value="UniProtKB-KW"/>
</dbReference>
<evidence type="ECO:0000256" key="2">
    <source>
        <dbReference type="ARBA" id="ARBA00024195"/>
    </source>
</evidence>
<dbReference type="FunFam" id="2.40.10.10:FF:000068">
    <property type="entry name" value="transmembrane protease serine 2"/>
    <property type="match status" value="1"/>
</dbReference>
<dbReference type="SUPFAM" id="SSF50494">
    <property type="entry name" value="Trypsin-like serine proteases"/>
    <property type="match status" value="2"/>
</dbReference>
<keyword evidence="3" id="KW-0378">Hydrolase</keyword>
<dbReference type="PANTHER" id="PTHR24252">
    <property type="entry name" value="ACROSIN-RELATED"/>
    <property type="match status" value="1"/>
</dbReference>
<evidence type="ECO:0000256" key="3">
    <source>
        <dbReference type="RuleBase" id="RU363034"/>
    </source>
</evidence>
<dbReference type="PROSITE" id="PS00135">
    <property type="entry name" value="TRYPSIN_SER"/>
    <property type="match status" value="2"/>
</dbReference>
<dbReference type="PRINTS" id="PR00722">
    <property type="entry name" value="CHYMOTRYPSIN"/>
</dbReference>
<dbReference type="PROSITE" id="PS00134">
    <property type="entry name" value="TRYPSIN_HIS"/>
    <property type="match status" value="2"/>
</dbReference>
<keyword evidence="3" id="KW-0645">Protease</keyword>
<dbReference type="PANTHER" id="PTHR24252:SF18">
    <property type="entry name" value="OVOCHYMASE 1"/>
    <property type="match status" value="1"/>
</dbReference>
<dbReference type="EMBL" id="KL367582">
    <property type="protein sequence ID" value="KFD63016.1"/>
    <property type="molecule type" value="Genomic_DNA"/>
</dbReference>
<reference evidence="6" key="1">
    <citation type="journal article" date="2014" name="Nat. Genet.">
        <title>Genome and transcriptome of the porcine whipworm Trichuris suis.</title>
        <authorList>
            <person name="Jex A.R."/>
            <person name="Nejsum P."/>
            <person name="Schwarz E.M."/>
            <person name="Hu L."/>
            <person name="Young N.D."/>
            <person name="Hall R.S."/>
            <person name="Korhonen P.K."/>
            <person name="Liao S."/>
            <person name="Thamsborg S."/>
            <person name="Xia J."/>
            <person name="Xu P."/>
            <person name="Wang S."/>
            <person name="Scheerlinck J.P."/>
            <person name="Hofmann A."/>
            <person name="Sternberg P.W."/>
            <person name="Wang J."/>
            <person name="Gasser R.B."/>
        </authorList>
    </citation>
    <scope>NUCLEOTIDE SEQUENCE [LARGE SCALE GENOMIC DNA]</scope>
    <source>
        <strain evidence="6">DCEP-RM93F</strain>
    </source>
</reference>
<accession>A0A085N0M0</accession>
<gene>
    <name evidence="6" type="ORF">M514_05114</name>
</gene>
<keyword evidence="4" id="KW-0732">Signal</keyword>
<feature type="domain" description="Peptidase S1" evidence="5">
    <location>
        <begin position="397"/>
        <end position="641"/>
    </location>
</feature>
<evidence type="ECO:0000256" key="4">
    <source>
        <dbReference type="SAM" id="SignalP"/>
    </source>
</evidence>
<feature type="signal peptide" evidence="4">
    <location>
        <begin position="1"/>
        <end position="21"/>
    </location>
</feature>
<dbReference type="InterPro" id="IPR043504">
    <property type="entry name" value="Peptidase_S1_PA_chymotrypsin"/>
</dbReference>
<sequence length="646" mass="72314">MNSKLIVFSLLLILFVSRLNAKNRQKQKGYPCGVSAFPHTLKRPLPRIINGWEARPHSFPWIVAIFYKNNDLSVHCGGSVIDLQKKNYSNLVLTATHCFATGKRFDKPSDYYVVAGLHDISKQDDITVQRSKVAKYLRLDFINGVFQNDVSVVILEQPLQFTQYVRPICLPKPCGTSAPSAGCVVAGWGLQNGKPAKALQMMDVTISNPKKCKEDYGDRFNHHQQICVNIPRSKRNVCQGDSGGPLFCKEDAKFFQYGIVSYGASCDEMDSASVYTRVPAFLFWINHMAQVHNPKNESEFKDLKKIVEKAAKRETIACAAARFVASECFINSFPRFVLLMNLGQVNWRIMKAFLAFHFLVILFTVFKAEGRSPERKSYPCGVAAFKHTLKRRREDRIANGWEAKRNSLPWIVAIFYKEDKVLKVCCGGSTINAEKSNQSSLVLTAAHCFVTESKVFDKAKKYFVAAGLHDIREQSSSTTQRVQVKGYLHLDYDADVMQNDVAIVILEKPLRFTDSVRPICLPKSSDPSVPLSGCYIAGWGIMNGEPSPTLQVATVKATDHEQCVRKYGHNFNVYQQICVVVPKGGSDADNGDSGGPFFCESGGKHFVYGIVSYGASPRSKLSGSVYTRVSAFLWWIQEMVTAYRIV</sequence>
<dbReference type="AlphaFoldDB" id="A0A085N0M0"/>
<dbReference type="FunFam" id="2.40.10.10:FF:000002">
    <property type="entry name" value="Transmembrane protease serine"/>
    <property type="match status" value="1"/>
</dbReference>
<protein>
    <recommendedName>
        <fullName evidence="5">Peptidase S1 domain-containing protein</fullName>
    </recommendedName>
</protein>
<dbReference type="GO" id="GO:0004252">
    <property type="term" value="F:serine-type endopeptidase activity"/>
    <property type="evidence" value="ECO:0007669"/>
    <property type="project" value="InterPro"/>
</dbReference>
<feature type="chain" id="PRO_5001795544" description="Peptidase S1 domain-containing protein" evidence="4">
    <location>
        <begin position="22"/>
        <end position="646"/>
    </location>
</feature>
<feature type="domain" description="Peptidase S1" evidence="5">
    <location>
        <begin position="48"/>
        <end position="290"/>
    </location>
</feature>
<dbReference type="Pfam" id="PF00089">
    <property type="entry name" value="Trypsin"/>
    <property type="match status" value="2"/>
</dbReference>
<evidence type="ECO:0000259" key="5">
    <source>
        <dbReference type="PROSITE" id="PS50240"/>
    </source>
</evidence>
<dbReference type="InterPro" id="IPR001254">
    <property type="entry name" value="Trypsin_dom"/>
</dbReference>
<dbReference type="Proteomes" id="UP000030758">
    <property type="component" value="Unassembled WGS sequence"/>
</dbReference>
<dbReference type="InterPro" id="IPR033116">
    <property type="entry name" value="TRYPSIN_SER"/>
</dbReference>
<organism evidence="6">
    <name type="scientific">Trichuris suis</name>
    <name type="common">pig whipworm</name>
    <dbReference type="NCBI Taxonomy" id="68888"/>
    <lineage>
        <taxon>Eukaryota</taxon>
        <taxon>Metazoa</taxon>
        <taxon>Ecdysozoa</taxon>
        <taxon>Nematoda</taxon>
        <taxon>Enoplea</taxon>
        <taxon>Dorylaimia</taxon>
        <taxon>Trichinellida</taxon>
        <taxon>Trichuridae</taxon>
        <taxon>Trichuris</taxon>
    </lineage>
</organism>
<keyword evidence="3" id="KW-0720">Serine protease</keyword>
<dbReference type="SMART" id="SM00020">
    <property type="entry name" value="Tryp_SPc"/>
    <property type="match status" value="2"/>
</dbReference>
<dbReference type="Gene3D" id="2.40.10.10">
    <property type="entry name" value="Trypsin-like serine proteases"/>
    <property type="match status" value="2"/>
</dbReference>
<name>A0A085N0M0_9BILA</name>
<dbReference type="CDD" id="cd00190">
    <property type="entry name" value="Tryp_SPc"/>
    <property type="match status" value="2"/>
</dbReference>
<comment type="similarity">
    <text evidence="2">Belongs to the peptidase S1 family. CLIP subfamily.</text>
</comment>
<dbReference type="InterPro" id="IPR001314">
    <property type="entry name" value="Peptidase_S1A"/>
</dbReference>
<dbReference type="InterPro" id="IPR018114">
    <property type="entry name" value="TRYPSIN_HIS"/>
</dbReference>
<dbReference type="InterPro" id="IPR009003">
    <property type="entry name" value="Peptidase_S1_PA"/>
</dbReference>
<evidence type="ECO:0000256" key="1">
    <source>
        <dbReference type="ARBA" id="ARBA00023157"/>
    </source>
</evidence>
<proteinExistence type="inferred from homology"/>
<evidence type="ECO:0000313" key="6">
    <source>
        <dbReference type="EMBL" id="KFD63016.1"/>
    </source>
</evidence>